<reference evidence="1" key="1">
    <citation type="submission" date="2022-12" db="EMBL/GenBank/DDBJ databases">
        <title>Genome sequence of HCMS5-2.</title>
        <authorList>
            <person name="Woo H."/>
        </authorList>
    </citation>
    <scope>NUCLEOTIDE SEQUENCE</scope>
    <source>
        <strain evidence="1">HCMS5-2</strain>
    </source>
</reference>
<dbReference type="Proteomes" id="UP001144347">
    <property type="component" value="Unassembled WGS sequence"/>
</dbReference>
<gene>
    <name evidence="1" type="ORF">O0955_09980</name>
</gene>
<sequence length="40" mass="4624">MKKHHKVIAMTLALIALLWFMLSYATQVVFNIAINEPHTK</sequence>
<dbReference type="EMBL" id="JAPWGM010000003">
    <property type="protein sequence ID" value="MCZ4244331.1"/>
    <property type="molecule type" value="Genomic_DNA"/>
</dbReference>
<accession>A0ABT4L919</accession>
<proteinExistence type="predicted"/>
<dbReference type="RefSeq" id="WP_269427402.1">
    <property type="nucleotide sequence ID" value="NZ_JAPWGM010000003.1"/>
</dbReference>
<comment type="caution">
    <text evidence="1">The sequence shown here is derived from an EMBL/GenBank/DDBJ whole genome shotgun (WGS) entry which is preliminary data.</text>
</comment>
<protein>
    <submittedName>
        <fullName evidence="1">Uncharacterized protein</fullName>
    </submittedName>
</protein>
<keyword evidence="2" id="KW-1185">Reference proteome</keyword>
<organism evidence="1 2">
    <name type="scientific">Pedobacter punctiformis</name>
    <dbReference type="NCBI Taxonomy" id="3004097"/>
    <lineage>
        <taxon>Bacteria</taxon>
        <taxon>Pseudomonadati</taxon>
        <taxon>Bacteroidota</taxon>
        <taxon>Sphingobacteriia</taxon>
        <taxon>Sphingobacteriales</taxon>
        <taxon>Sphingobacteriaceae</taxon>
        <taxon>Pedobacter</taxon>
    </lineage>
</organism>
<evidence type="ECO:0000313" key="1">
    <source>
        <dbReference type="EMBL" id="MCZ4244331.1"/>
    </source>
</evidence>
<evidence type="ECO:0000313" key="2">
    <source>
        <dbReference type="Proteomes" id="UP001144347"/>
    </source>
</evidence>
<name>A0ABT4L919_9SPHI</name>